<dbReference type="InterPro" id="IPR058560">
    <property type="entry name" value="DNA_primase_C"/>
</dbReference>
<evidence type="ECO:0000256" key="1">
    <source>
        <dbReference type="ARBA" id="ARBA00001966"/>
    </source>
</evidence>
<dbReference type="PANTHER" id="PTHR10537">
    <property type="entry name" value="DNA PRIMASE LARGE SUBUNIT"/>
    <property type="match status" value="1"/>
</dbReference>
<proteinExistence type="predicted"/>
<name>A0ABN7RJZ3_OIKDI</name>
<organism evidence="11 12">
    <name type="scientific">Oikopleura dioica</name>
    <name type="common">Tunicate</name>
    <dbReference type="NCBI Taxonomy" id="34765"/>
    <lineage>
        <taxon>Eukaryota</taxon>
        <taxon>Metazoa</taxon>
        <taxon>Chordata</taxon>
        <taxon>Tunicata</taxon>
        <taxon>Appendicularia</taxon>
        <taxon>Copelata</taxon>
        <taxon>Oikopleuridae</taxon>
        <taxon>Oikopleura</taxon>
    </lineage>
</organism>
<comment type="cofactor">
    <cofactor evidence="1">
        <name>[4Fe-4S] cluster</name>
        <dbReference type="ChEBI" id="CHEBI:49883"/>
    </cofactor>
</comment>
<keyword evidence="9" id="KW-0472">Membrane</keyword>
<keyword evidence="4" id="KW-0235">DNA replication</keyword>
<feature type="region of interest" description="Disordered" evidence="8">
    <location>
        <begin position="1"/>
        <end position="23"/>
    </location>
</feature>
<evidence type="ECO:0000256" key="7">
    <source>
        <dbReference type="ARBA" id="ARBA00023014"/>
    </source>
</evidence>
<keyword evidence="7" id="KW-0411">Iron-sulfur</keyword>
<dbReference type="EMBL" id="OU015568">
    <property type="protein sequence ID" value="CAG5076730.1"/>
    <property type="molecule type" value="Genomic_DNA"/>
</dbReference>
<feature type="domain" description="DNA primase large subunit C-terminal" evidence="10">
    <location>
        <begin position="363"/>
        <end position="480"/>
    </location>
</feature>
<evidence type="ECO:0000256" key="2">
    <source>
        <dbReference type="ARBA" id="ARBA00022485"/>
    </source>
</evidence>
<keyword evidence="2" id="KW-0004">4Fe-4S</keyword>
<evidence type="ECO:0000313" key="11">
    <source>
        <dbReference type="EMBL" id="CAG5076730.1"/>
    </source>
</evidence>
<keyword evidence="9" id="KW-0812">Transmembrane</keyword>
<dbReference type="InterPro" id="IPR007238">
    <property type="entry name" value="DNA_primase_lsu_euk/arc"/>
</dbReference>
<evidence type="ECO:0000256" key="5">
    <source>
        <dbReference type="ARBA" id="ARBA00022723"/>
    </source>
</evidence>
<feature type="transmembrane region" description="Helical" evidence="9">
    <location>
        <begin position="638"/>
        <end position="662"/>
    </location>
</feature>
<evidence type="ECO:0000256" key="6">
    <source>
        <dbReference type="ARBA" id="ARBA00023004"/>
    </source>
</evidence>
<accession>A0ABN7RJZ3</accession>
<protein>
    <submittedName>
        <fullName evidence="11">Oidioi.mRNA.OKI2018_I69.PAR.g8530.t1.cds</fullName>
    </submittedName>
</protein>
<dbReference type="Pfam" id="PF04104">
    <property type="entry name" value="DNA_primase_lrg"/>
    <property type="match status" value="1"/>
</dbReference>
<dbReference type="PANTHER" id="PTHR10537:SF3">
    <property type="entry name" value="DNA PRIMASE LARGE SUBUNIT"/>
    <property type="match status" value="1"/>
</dbReference>
<evidence type="ECO:0000256" key="3">
    <source>
        <dbReference type="ARBA" id="ARBA00022515"/>
    </source>
</evidence>
<keyword evidence="12" id="KW-1185">Reference proteome</keyword>
<evidence type="ECO:0000313" key="12">
    <source>
        <dbReference type="Proteomes" id="UP001158576"/>
    </source>
</evidence>
<keyword evidence="9" id="KW-1133">Transmembrane helix</keyword>
<evidence type="ECO:0000259" key="10">
    <source>
        <dbReference type="Pfam" id="PF04104"/>
    </source>
</evidence>
<evidence type="ECO:0000256" key="9">
    <source>
        <dbReference type="SAM" id="Phobius"/>
    </source>
</evidence>
<sequence>MWKQDKNNAPKTSHPNRVDGENGMVTPSSILATIHIAGDLKECNEADINKAIRVEAPLEMVVKTQGEGDVTMLQKKFETLKEEKALQQSSDDKEGTKPLGTHLCTVHIAETIIDSMNKKNVPTAGNRSIPIETTADLKVLQALSNGEATLRQTPDNFMMDGTFHLGGTLKGNIDLTAAVNKTDNEGEEIRKGNMLMDGTFITTGLEGEQKVLMMDGTFMAGKIDKKEEQENATKGIDEVKAEELTTDLAKKLKECANMRTVTVKTWYRIPWTEVETVVSQRDCFLHQGKAYIAEQELIEYVKSIMNKENHRWLDGFAVKHDAMMYNETERLVPILKAIMEDVKPEEIQAKTNGLTYDNLEFMKRTSMPPCLRNLFNGLDKDGKLKYMGRLHLWSFLRNAGMTMEDALKLTTTKMHNYQNPAAEHEYHVKYAYGQVGKKSPIISYTCETKTKIAKSKEEYHLCPFTNNEDLKTKLESWGISEGRDFQKYPNREGTMFYPLMLARDVVRRFTGDDIIVMLMHYYDNVKDAIRLLQDLRKTLKDFGQIAKYTEIIEELGELLNECKSSYEDFEAKGGKLANELMNVPEDERWYEATATEMSNFNGKSELEKAITIHCNNDAFSLSSLHDNTLSNIVSTPGYFALIVAGAFLLGVVLTATICTCRFGRKRKEFRNKVKELREEKKEDRNPPIIVPITPMSPLPQHYPAPLIVTEEIPRVTRSITDPVRMGKPYWKRHVMMENFLAPSALHGNGRASSETVWDAIPTEHENPRIDFGLCLHRSYLSSEAYGTEMGFSICDNRTEATFFCEHDDPKFALKTYMNKDYINESRIWELEDPMSLRFDNYLTTKEIGKILNRRPRKILEAVAQCKNEGSKLYRPSKSHSLSFLHEILPEVTQDIIWMNGYLRDTSLYEFETNRKLERDDLFTKFESILGFYTDNEVFVNSYKFSGISKDGMFQRQTNNFPEAHGLCFETIEEYPEIEKFPKIFTFSSKSAHFLSFLSDFIFFFEILIILF</sequence>
<keyword evidence="3" id="KW-0639">Primosome</keyword>
<keyword evidence="6" id="KW-0408">Iron</keyword>
<dbReference type="Proteomes" id="UP001158576">
    <property type="component" value="Chromosome PAR"/>
</dbReference>
<reference evidence="11 12" key="1">
    <citation type="submission" date="2021-04" db="EMBL/GenBank/DDBJ databases">
        <authorList>
            <person name="Bliznina A."/>
        </authorList>
    </citation>
    <scope>NUCLEOTIDE SEQUENCE [LARGE SCALE GENOMIC DNA]</scope>
</reference>
<evidence type="ECO:0000256" key="8">
    <source>
        <dbReference type="SAM" id="MobiDB-lite"/>
    </source>
</evidence>
<feature type="transmembrane region" description="Helical" evidence="9">
    <location>
        <begin position="991"/>
        <end position="1010"/>
    </location>
</feature>
<dbReference type="Gene3D" id="1.20.930.80">
    <property type="match status" value="1"/>
</dbReference>
<gene>
    <name evidence="11" type="ORF">OKIOD_LOCUS88</name>
</gene>
<keyword evidence="5" id="KW-0479">Metal-binding</keyword>
<evidence type="ECO:0000256" key="4">
    <source>
        <dbReference type="ARBA" id="ARBA00022705"/>
    </source>
</evidence>